<evidence type="ECO:0000259" key="1">
    <source>
        <dbReference type="PROSITE" id="PS50042"/>
    </source>
</evidence>
<protein>
    <recommendedName>
        <fullName evidence="1">Cyclic nucleotide-binding domain-containing protein</fullName>
    </recommendedName>
</protein>
<dbReference type="PROSITE" id="PS50042">
    <property type="entry name" value="CNMP_BINDING_3"/>
    <property type="match status" value="1"/>
</dbReference>
<dbReference type="EMBL" id="JAUCMV010000002">
    <property type="protein sequence ID" value="KAK0418614.1"/>
    <property type="molecule type" value="Genomic_DNA"/>
</dbReference>
<dbReference type="AlphaFoldDB" id="A0AA39I928"/>
<comment type="caution">
    <text evidence="2">The sequence shown here is derived from an EMBL/GenBank/DDBJ whole genome shotgun (WGS) entry which is preliminary data.</text>
</comment>
<dbReference type="CDD" id="cd00038">
    <property type="entry name" value="CAP_ED"/>
    <property type="match status" value="1"/>
</dbReference>
<reference evidence="2" key="1">
    <citation type="submission" date="2023-06" db="EMBL/GenBank/DDBJ databases">
        <title>Genomic analysis of the entomopathogenic nematode Steinernema hermaphroditum.</title>
        <authorList>
            <person name="Schwarz E.M."/>
            <person name="Heppert J.K."/>
            <person name="Baniya A."/>
            <person name="Schwartz H.T."/>
            <person name="Tan C.-H."/>
            <person name="Antoshechkin I."/>
            <person name="Sternberg P.W."/>
            <person name="Goodrich-Blair H."/>
            <person name="Dillman A.R."/>
        </authorList>
    </citation>
    <scope>NUCLEOTIDE SEQUENCE</scope>
    <source>
        <strain evidence="2">PS9179</strain>
        <tissue evidence="2">Whole animal</tissue>
    </source>
</reference>
<dbReference type="Proteomes" id="UP001175271">
    <property type="component" value="Unassembled WGS sequence"/>
</dbReference>
<evidence type="ECO:0000313" key="2">
    <source>
        <dbReference type="EMBL" id="KAK0418614.1"/>
    </source>
</evidence>
<proteinExistence type="predicted"/>
<dbReference type="InterPro" id="IPR014710">
    <property type="entry name" value="RmlC-like_jellyroll"/>
</dbReference>
<sequence>MDHLVARIRRIGKLKNLSDALLLRILDSSDFHPDRVGNGVVLFRQGDATAFWYLLLSGEVELYLPYPQADWRLQGVGAGSLFGELYIPKHTCSARVTRPAEFVRISQSHFTAVYNKHADHLQPFITVMEDLTSEVTSRAIEIDGGVPP</sequence>
<feature type="domain" description="Cyclic nucleotide-binding" evidence="1">
    <location>
        <begin position="13"/>
        <end position="87"/>
    </location>
</feature>
<dbReference type="InterPro" id="IPR018490">
    <property type="entry name" value="cNMP-bd_dom_sf"/>
</dbReference>
<evidence type="ECO:0000313" key="3">
    <source>
        <dbReference type="Proteomes" id="UP001175271"/>
    </source>
</evidence>
<name>A0AA39I928_9BILA</name>
<dbReference type="SMART" id="SM00100">
    <property type="entry name" value="cNMP"/>
    <property type="match status" value="1"/>
</dbReference>
<accession>A0AA39I928</accession>
<gene>
    <name evidence="2" type="ORF">QR680_013671</name>
</gene>
<dbReference type="Pfam" id="PF00027">
    <property type="entry name" value="cNMP_binding"/>
    <property type="match status" value="1"/>
</dbReference>
<dbReference type="Gene3D" id="2.60.120.10">
    <property type="entry name" value="Jelly Rolls"/>
    <property type="match status" value="1"/>
</dbReference>
<keyword evidence="3" id="KW-1185">Reference proteome</keyword>
<dbReference type="InterPro" id="IPR000595">
    <property type="entry name" value="cNMP-bd_dom"/>
</dbReference>
<organism evidence="2 3">
    <name type="scientific">Steinernema hermaphroditum</name>
    <dbReference type="NCBI Taxonomy" id="289476"/>
    <lineage>
        <taxon>Eukaryota</taxon>
        <taxon>Metazoa</taxon>
        <taxon>Ecdysozoa</taxon>
        <taxon>Nematoda</taxon>
        <taxon>Chromadorea</taxon>
        <taxon>Rhabditida</taxon>
        <taxon>Tylenchina</taxon>
        <taxon>Panagrolaimomorpha</taxon>
        <taxon>Strongyloidoidea</taxon>
        <taxon>Steinernematidae</taxon>
        <taxon>Steinernema</taxon>
    </lineage>
</organism>
<dbReference type="SUPFAM" id="SSF51206">
    <property type="entry name" value="cAMP-binding domain-like"/>
    <property type="match status" value="1"/>
</dbReference>